<name>A0AAW4HD66_VIBVL</name>
<dbReference type="AlphaFoldDB" id="A0AAW4HD66"/>
<gene>
    <name evidence="2" type="ORF">J0J18_15670</name>
</gene>
<evidence type="ECO:0000313" key="3">
    <source>
        <dbReference type="Proteomes" id="UP000664056"/>
    </source>
</evidence>
<evidence type="ECO:0000256" key="1">
    <source>
        <dbReference type="SAM" id="Phobius"/>
    </source>
</evidence>
<dbReference type="RefSeq" id="WP_206622911.1">
    <property type="nucleotide sequence ID" value="NZ_JAFKOQ010000010.1"/>
</dbReference>
<keyword evidence="1" id="KW-1133">Transmembrane helix</keyword>
<dbReference type="Proteomes" id="UP000664056">
    <property type="component" value="Unassembled WGS sequence"/>
</dbReference>
<proteinExistence type="predicted"/>
<organism evidence="2 3">
    <name type="scientific">Vibrio vulnificus</name>
    <dbReference type="NCBI Taxonomy" id="672"/>
    <lineage>
        <taxon>Bacteria</taxon>
        <taxon>Pseudomonadati</taxon>
        <taxon>Pseudomonadota</taxon>
        <taxon>Gammaproteobacteria</taxon>
        <taxon>Vibrionales</taxon>
        <taxon>Vibrionaceae</taxon>
        <taxon>Vibrio</taxon>
    </lineage>
</organism>
<sequence>MDNTDFTEQQKQKLLFAATKFFDIYGNYEVSDYTYMQVALCFWNYDGFQIPDDYIADQEEPITLRNDFESKYRLLKAVIKTMSGERKPYGYGVILTYYVSFFYSLINKIDFMRDGIAVALKYVISPSFAQDEEIKNYIYQDFHGLGHGIVHVDSIRIHPLWTTSSFYEEILFEDELDLLEKA</sequence>
<dbReference type="EMBL" id="JAFKOQ010000010">
    <property type="protein sequence ID" value="MBN8123184.1"/>
    <property type="molecule type" value="Genomic_DNA"/>
</dbReference>
<accession>A0AAW4HD66</accession>
<reference evidence="2" key="1">
    <citation type="submission" date="2021-03" db="EMBL/GenBank/DDBJ databases">
        <title>Study of the foodborne Vibrio vulnificus isolates from China.</title>
        <authorList>
            <person name="Zheng Z."/>
            <person name="Ye L."/>
        </authorList>
    </citation>
    <scope>NUCLEOTIDE SEQUENCE</scope>
    <source>
        <strain evidence="2">Vv1582</strain>
    </source>
</reference>
<feature type="transmembrane region" description="Helical" evidence="1">
    <location>
        <begin position="89"/>
        <end position="106"/>
    </location>
</feature>
<protein>
    <submittedName>
        <fullName evidence="2">Uncharacterized protein</fullName>
    </submittedName>
</protein>
<evidence type="ECO:0000313" key="2">
    <source>
        <dbReference type="EMBL" id="MBN8123184.1"/>
    </source>
</evidence>
<comment type="caution">
    <text evidence="2">The sequence shown here is derived from an EMBL/GenBank/DDBJ whole genome shotgun (WGS) entry which is preliminary data.</text>
</comment>
<keyword evidence="1" id="KW-0472">Membrane</keyword>
<keyword evidence="1" id="KW-0812">Transmembrane</keyword>